<evidence type="ECO:0000313" key="3">
    <source>
        <dbReference type="Proteomes" id="UP001642482"/>
    </source>
</evidence>
<evidence type="ECO:0008006" key="4">
    <source>
        <dbReference type="Google" id="ProtNLM"/>
    </source>
</evidence>
<accession>A0ABP0BML5</accession>
<dbReference type="EMBL" id="CAWUHD010000038">
    <property type="protein sequence ID" value="CAK7220882.1"/>
    <property type="molecule type" value="Genomic_DNA"/>
</dbReference>
<keyword evidence="3" id="KW-1185">Reference proteome</keyword>
<reference evidence="2 3" key="1">
    <citation type="submission" date="2024-01" db="EMBL/GenBank/DDBJ databases">
        <authorList>
            <person name="Allen C."/>
            <person name="Tagirdzhanova G."/>
        </authorList>
    </citation>
    <scope>NUCLEOTIDE SEQUENCE [LARGE SCALE GENOMIC DNA]</scope>
</reference>
<keyword evidence="1" id="KW-1133">Transmembrane helix</keyword>
<protein>
    <recommendedName>
        <fullName evidence="4">Major facilitator superfamily (MFS) profile domain-containing protein</fullName>
    </recommendedName>
</protein>
<comment type="caution">
    <text evidence="2">The sequence shown here is derived from an EMBL/GenBank/DDBJ whole genome shotgun (WGS) entry which is preliminary data.</text>
</comment>
<keyword evidence="1" id="KW-0472">Membrane</keyword>
<dbReference type="Proteomes" id="UP001642482">
    <property type="component" value="Unassembled WGS sequence"/>
</dbReference>
<proteinExistence type="predicted"/>
<feature type="transmembrane region" description="Helical" evidence="1">
    <location>
        <begin position="47"/>
        <end position="72"/>
    </location>
</feature>
<gene>
    <name evidence="2" type="ORF">SEUCBS140593_004385</name>
</gene>
<organism evidence="2 3">
    <name type="scientific">Sporothrix eucalyptigena</name>
    <dbReference type="NCBI Taxonomy" id="1812306"/>
    <lineage>
        <taxon>Eukaryota</taxon>
        <taxon>Fungi</taxon>
        <taxon>Dikarya</taxon>
        <taxon>Ascomycota</taxon>
        <taxon>Pezizomycotina</taxon>
        <taxon>Sordariomycetes</taxon>
        <taxon>Sordariomycetidae</taxon>
        <taxon>Ophiostomatales</taxon>
        <taxon>Ophiostomataceae</taxon>
        <taxon>Sporothrix</taxon>
    </lineage>
</organism>
<keyword evidence="1" id="KW-0812">Transmembrane</keyword>
<name>A0ABP0BML5_9PEZI</name>
<evidence type="ECO:0000313" key="2">
    <source>
        <dbReference type="EMBL" id="CAK7220882.1"/>
    </source>
</evidence>
<evidence type="ECO:0000256" key="1">
    <source>
        <dbReference type="SAM" id="Phobius"/>
    </source>
</evidence>
<sequence>MVDTSKIVPTTSELSVDNDAADHSHAVEPSIERSIVSVTGLSKVEKWLLWPCMVASFYVLGLNSFTMAVYLINAASLFNSTVQYSTLAVIESMILAIGQPPLASRHLPSLPTSSDVRGLGSSV</sequence>